<evidence type="ECO:0000313" key="1">
    <source>
        <dbReference type="EMBL" id="KAK3697365.1"/>
    </source>
</evidence>
<sequence length="274" mass="30672">MDASSALIELQAPQDLTILALSAPCLSPNPTVTPKRNSNASSNDSRENATPAILSADLTHYQELFSKLRFSYVEQVTKERFLRAITAEQPEFIDASENAELEEQLREDKAALKERKQEVREMVRELEEQGRSLASRYDNIRFQTSQLESLPDEIANLEATIADLRQSQGPRSDNPALTLPLQATLTLLSEREDQLADLDRQIEALQAALPHKQAQVSAMQDEVSILNAKKIRAVEEAKEARRRREKGGGVGDELDERGRWLRGVEAGLRGMLEV</sequence>
<keyword evidence="2" id="KW-1185">Reference proteome</keyword>
<protein>
    <submittedName>
        <fullName evidence="1">Uncharacterized protein</fullName>
    </submittedName>
</protein>
<proteinExistence type="predicted"/>
<comment type="caution">
    <text evidence="1">The sequence shown here is derived from an EMBL/GenBank/DDBJ whole genome shotgun (WGS) entry which is preliminary data.</text>
</comment>
<dbReference type="Proteomes" id="UP001281147">
    <property type="component" value="Unassembled WGS sequence"/>
</dbReference>
<reference evidence="1" key="1">
    <citation type="submission" date="2023-07" db="EMBL/GenBank/DDBJ databases">
        <title>Black Yeasts Isolated from many extreme environments.</title>
        <authorList>
            <person name="Coleine C."/>
            <person name="Stajich J.E."/>
            <person name="Selbmann L."/>
        </authorList>
    </citation>
    <scope>NUCLEOTIDE SEQUENCE</scope>
    <source>
        <strain evidence="1">CCFEE 5714</strain>
    </source>
</reference>
<accession>A0ACC3MLF7</accession>
<gene>
    <name evidence="1" type="ORF">LTR37_017510</name>
</gene>
<dbReference type="EMBL" id="JAUTXU010000227">
    <property type="protein sequence ID" value="KAK3697365.1"/>
    <property type="molecule type" value="Genomic_DNA"/>
</dbReference>
<name>A0ACC3MLF7_9PEZI</name>
<evidence type="ECO:0000313" key="2">
    <source>
        <dbReference type="Proteomes" id="UP001281147"/>
    </source>
</evidence>
<organism evidence="1 2">
    <name type="scientific">Vermiconidia calcicola</name>
    <dbReference type="NCBI Taxonomy" id="1690605"/>
    <lineage>
        <taxon>Eukaryota</taxon>
        <taxon>Fungi</taxon>
        <taxon>Dikarya</taxon>
        <taxon>Ascomycota</taxon>
        <taxon>Pezizomycotina</taxon>
        <taxon>Dothideomycetes</taxon>
        <taxon>Dothideomycetidae</taxon>
        <taxon>Mycosphaerellales</taxon>
        <taxon>Extremaceae</taxon>
        <taxon>Vermiconidia</taxon>
    </lineage>
</organism>